<keyword evidence="1" id="KW-0812">Transmembrane</keyword>
<feature type="transmembrane region" description="Helical" evidence="1">
    <location>
        <begin position="42"/>
        <end position="59"/>
    </location>
</feature>
<name>A0A9Q1A6V3_SALPP</name>
<sequence>MATDRDGVVGFVGLDDLSLDMAASLLRAGYKVQAFEVITRKVCSLLCLFILLFEFVLFGC</sequence>
<protein>
    <recommendedName>
        <fullName evidence="4">6-phosphogluconate dehydrogenase NADP-binding domain-containing protein</fullName>
    </recommendedName>
</protein>
<comment type="caution">
    <text evidence="2">The sequence shown here is derived from an EMBL/GenBank/DDBJ whole genome shotgun (WGS) entry which is preliminary data.</text>
</comment>
<organism evidence="2 3">
    <name type="scientific">Salix purpurea</name>
    <name type="common">Purple osier willow</name>
    <dbReference type="NCBI Taxonomy" id="77065"/>
    <lineage>
        <taxon>Eukaryota</taxon>
        <taxon>Viridiplantae</taxon>
        <taxon>Streptophyta</taxon>
        <taxon>Embryophyta</taxon>
        <taxon>Tracheophyta</taxon>
        <taxon>Spermatophyta</taxon>
        <taxon>Magnoliopsida</taxon>
        <taxon>eudicotyledons</taxon>
        <taxon>Gunneridae</taxon>
        <taxon>Pentapetalae</taxon>
        <taxon>rosids</taxon>
        <taxon>fabids</taxon>
        <taxon>Malpighiales</taxon>
        <taxon>Salicaceae</taxon>
        <taxon>Saliceae</taxon>
        <taxon>Salix</taxon>
    </lineage>
</organism>
<evidence type="ECO:0008006" key="4">
    <source>
        <dbReference type="Google" id="ProtNLM"/>
    </source>
</evidence>
<reference evidence="2" key="2">
    <citation type="journal article" date="2023" name="Int. J. Mol. Sci.">
        <title>De Novo Assembly and Annotation of 11 Diverse Shrub Willow (Salix) Genomes Reveals Novel Gene Organization in Sex-Linked Regions.</title>
        <authorList>
            <person name="Hyden B."/>
            <person name="Feng K."/>
            <person name="Yates T.B."/>
            <person name="Jawdy S."/>
            <person name="Cereghino C."/>
            <person name="Smart L.B."/>
            <person name="Muchero W."/>
        </authorList>
    </citation>
    <scope>NUCLEOTIDE SEQUENCE</scope>
    <source>
        <tissue evidence="2">Shoot tip</tissue>
    </source>
</reference>
<proteinExistence type="predicted"/>
<evidence type="ECO:0000256" key="1">
    <source>
        <dbReference type="SAM" id="Phobius"/>
    </source>
</evidence>
<dbReference type="EMBL" id="JAPFFK010000006">
    <property type="protein sequence ID" value="KAJ6760061.1"/>
    <property type="molecule type" value="Genomic_DNA"/>
</dbReference>
<dbReference type="Proteomes" id="UP001151532">
    <property type="component" value="Chromosome 15Z"/>
</dbReference>
<dbReference type="AlphaFoldDB" id="A0A9Q1A6V3"/>
<keyword evidence="1" id="KW-1133">Transmembrane helix</keyword>
<gene>
    <name evidence="2" type="ORF">OIU79_025015</name>
</gene>
<accession>A0A9Q1A6V3</accession>
<keyword evidence="3" id="KW-1185">Reference proteome</keyword>
<reference evidence="2" key="1">
    <citation type="submission" date="2022-11" db="EMBL/GenBank/DDBJ databases">
        <authorList>
            <person name="Hyden B.L."/>
            <person name="Feng K."/>
            <person name="Yates T."/>
            <person name="Jawdy S."/>
            <person name="Smart L.B."/>
            <person name="Muchero W."/>
        </authorList>
    </citation>
    <scope>NUCLEOTIDE SEQUENCE</scope>
    <source>
        <tissue evidence="2">Shoot tip</tissue>
    </source>
</reference>
<evidence type="ECO:0000313" key="3">
    <source>
        <dbReference type="Proteomes" id="UP001151532"/>
    </source>
</evidence>
<keyword evidence="1" id="KW-0472">Membrane</keyword>
<evidence type="ECO:0000313" key="2">
    <source>
        <dbReference type="EMBL" id="KAJ6760061.1"/>
    </source>
</evidence>